<organism evidence="4 5">
    <name type="scientific">Lactococcus garvieae TRF1</name>
    <dbReference type="NCBI Taxonomy" id="1380772"/>
    <lineage>
        <taxon>Bacteria</taxon>
        <taxon>Bacillati</taxon>
        <taxon>Bacillota</taxon>
        <taxon>Bacilli</taxon>
        <taxon>Lactobacillales</taxon>
        <taxon>Streptococcaceae</taxon>
        <taxon>Lactococcus</taxon>
    </lineage>
</organism>
<accession>V8AQG5</accession>
<comment type="caution">
    <text evidence="4">The sequence shown here is derived from an EMBL/GenBank/DDBJ whole genome shotgun (WGS) entry which is preliminary data.</text>
</comment>
<name>V8AQG5_9LACT</name>
<dbReference type="AlphaFoldDB" id="V8AQG5"/>
<dbReference type="InterPro" id="IPR048299">
    <property type="entry name" value="LtrB_central"/>
</dbReference>
<feature type="domain" description="Group II intron-interrupted relaxase LtrB central" evidence="3">
    <location>
        <begin position="289"/>
        <end position="370"/>
    </location>
</feature>
<evidence type="ECO:0000313" key="4">
    <source>
        <dbReference type="EMBL" id="ETD04875.1"/>
    </source>
</evidence>
<reference evidence="4 5" key="1">
    <citation type="submission" date="2013-07" db="EMBL/GenBank/DDBJ databases">
        <title>Isolation of Lactococcus garvieae strain TRF1 from the fecal material of a timber rattlesnake.</title>
        <authorList>
            <person name="McLaughlin R.W."/>
            <person name="Cochran P.A."/>
            <person name="Dowd S.E."/>
        </authorList>
    </citation>
    <scope>NUCLEOTIDE SEQUENCE [LARGE SCALE GENOMIC DNA]</scope>
    <source>
        <strain evidence="4 5">TRF1</strain>
    </source>
</reference>
<feature type="coiled-coil region" evidence="1">
    <location>
        <begin position="419"/>
        <end position="480"/>
    </location>
</feature>
<dbReference type="Proteomes" id="UP000018692">
    <property type="component" value="Unassembled WGS sequence"/>
</dbReference>
<gene>
    <name evidence="4" type="ORF">N568_0105225</name>
</gene>
<dbReference type="EMBL" id="AVFE01000015">
    <property type="protein sequence ID" value="ETD04875.1"/>
    <property type="molecule type" value="Genomic_DNA"/>
</dbReference>
<evidence type="ECO:0000259" key="2">
    <source>
        <dbReference type="Pfam" id="PF03432"/>
    </source>
</evidence>
<evidence type="ECO:0000259" key="3">
    <source>
        <dbReference type="Pfam" id="PF20874"/>
    </source>
</evidence>
<dbReference type="PATRIC" id="fig|1380772.3.peg.1037"/>
<feature type="domain" description="MobA/VirD2-like nuclease" evidence="2">
    <location>
        <begin position="21"/>
        <end position="152"/>
    </location>
</feature>
<keyword evidence="1" id="KW-0175">Coiled coil</keyword>
<dbReference type="InterPro" id="IPR005094">
    <property type="entry name" value="Endonuclease_MobA/VirD2"/>
</dbReference>
<evidence type="ECO:0000256" key="1">
    <source>
        <dbReference type="SAM" id="Coils"/>
    </source>
</evidence>
<dbReference type="Pfam" id="PF03432">
    <property type="entry name" value="Relaxase"/>
    <property type="match status" value="1"/>
</dbReference>
<sequence>MPITKTISIKSENNLTRAIHYILNPDKTEEQVLTSGYKINNLNNADFEMNLTRFLARQVSGNSKAAKDEVFARHIIQSFAPEDNLTPEEIHEIGRQTVLELTGGNHEFVIATHIDKDHIHNHIIFNSTSTVDFKKFRWQKGTANLLRNISDQQADYAGAKILKQAKRNSHKKYQQWRNTNNYRVELKERLDFLMKHSLDIEDFKIKARLLKIEIDDSGNSKDYGQFIRYKLLDEPQERPARDYTMSKKQRKYSFEKIEERLSHNKVVYSTAEIASEFEKIKKENIEIPDLKLTLEPWQIEKDTMTGIYVRLDIGQSKTGVIKIPDYKIDSLENGNYEVFINHKDFFYFLDEKNKPKSKFIKGTDVIGQLSNDSRRYPVRKNSAMQNVREMVAALNLLSKRHVQGEAALEALGEEFIEQLQSTEKSLEILNAKMSDLTEEVKFRRHNIEQVNLLKSLQEEYSELKKSYEEVLSQIEIIENVKGSVRDLDDKAEQERLN</sequence>
<proteinExistence type="predicted"/>
<protein>
    <submittedName>
        <fullName evidence="4">Relaxase</fullName>
    </submittedName>
</protein>
<dbReference type="Pfam" id="PF20874">
    <property type="entry name" value="Relaxase_M"/>
    <property type="match status" value="1"/>
</dbReference>
<evidence type="ECO:0000313" key="5">
    <source>
        <dbReference type="Proteomes" id="UP000018692"/>
    </source>
</evidence>